<sequence length="87" mass="9671">MSDTITALVTLKPAEGKKEEPGCLGYEMYYNEDEGTYLLVETFKDAAAVEEHRNSEWFKKATQEGLSGKLEGPPVSKIVKKVGGFRK</sequence>
<dbReference type="InterPro" id="IPR011008">
    <property type="entry name" value="Dimeric_a/b-barrel"/>
</dbReference>
<dbReference type="Pfam" id="PF03992">
    <property type="entry name" value="ABM"/>
    <property type="match status" value="1"/>
</dbReference>
<organism evidence="2 3">
    <name type="scientific">Trichodelitschia bisporula</name>
    <dbReference type="NCBI Taxonomy" id="703511"/>
    <lineage>
        <taxon>Eukaryota</taxon>
        <taxon>Fungi</taxon>
        <taxon>Dikarya</taxon>
        <taxon>Ascomycota</taxon>
        <taxon>Pezizomycotina</taxon>
        <taxon>Dothideomycetes</taxon>
        <taxon>Dothideomycetes incertae sedis</taxon>
        <taxon>Phaeotrichales</taxon>
        <taxon>Phaeotrichaceae</taxon>
        <taxon>Trichodelitschia</taxon>
    </lineage>
</organism>
<protein>
    <recommendedName>
        <fullName evidence="1">ABM domain-containing protein</fullName>
    </recommendedName>
</protein>
<evidence type="ECO:0000313" key="2">
    <source>
        <dbReference type="EMBL" id="KAF2405000.1"/>
    </source>
</evidence>
<evidence type="ECO:0000313" key="3">
    <source>
        <dbReference type="Proteomes" id="UP000799640"/>
    </source>
</evidence>
<accession>A0A6G1I9P1</accession>
<dbReference type="SUPFAM" id="SSF54909">
    <property type="entry name" value="Dimeric alpha+beta barrel"/>
    <property type="match status" value="1"/>
</dbReference>
<feature type="domain" description="ABM" evidence="1">
    <location>
        <begin position="1"/>
        <end position="79"/>
    </location>
</feature>
<evidence type="ECO:0000259" key="1">
    <source>
        <dbReference type="PROSITE" id="PS51725"/>
    </source>
</evidence>
<dbReference type="PROSITE" id="PS51725">
    <property type="entry name" value="ABM"/>
    <property type="match status" value="1"/>
</dbReference>
<reference evidence="2" key="1">
    <citation type="journal article" date="2020" name="Stud. Mycol.">
        <title>101 Dothideomycetes genomes: a test case for predicting lifestyles and emergence of pathogens.</title>
        <authorList>
            <person name="Haridas S."/>
            <person name="Albert R."/>
            <person name="Binder M."/>
            <person name="Bloem J."/>
            <person name="Labutti K."/>
            <person name="Salamov A."/>
            <person name="Andreopoulos B."/>
            <person name="Baker S."/>
            <person name="Barry K."/>
            <person name="Bills G."/>
            <person name="Bluhm B."/>
            <person name="Cannon C."/>
            <person name="Castanera R."/>
            <person name="Culley D."/>
            <person name="Daum C."/>
            <person name="Ezra D."/>
            <person name="Gonzalez J."/>
            <person name="Henrissat B."/>
            <person name="Kuo A."/>
            <person name="Liang C."/>
            <person name="Lipzen A."/>
            <person name="Lutzoni F."/>
            <person name="Magnuson J."/>
            <person name="Mondo S."/>
            <person name="Nolan M."/>
            <person name="Ohm R."/>
            <person name="Pangilinan J."/>
            <person name="Park H.-J."/>
            <person name="Ramirez L."/>
            <person name="Alfaro M."/>
            <person name="Sun H."/>
            <person name="Tritt A."/>
            <person name="Yoshinaga Y."/>
            <person name="Zwiers L.-H."/>
            <person name="Turgeon B."/>
            <person name="Goodwin S."/>
            <person name="Spatafora J."/>
            <person name="Crous P."/>
            <person name="Grigoriev I."/>
        </authorList>
    </citation>
    <scope>NUCLEOTIDE SEQUENCE</scope>
    <source>
        <strain evidence="2">CBS 262.69</strain>
    </source>
</reference>
<dbReference type="OrthoDB" id="10011777at2759"/>
<dbReference type="AlphaFoldDB" id="A0A6G1I9P1"/>
<gene>
    <name evidence="2" type="ORF">EJ06DRAFT_7756</name>
</gene>
<dbReference type="Gene3D" id="3.30.70.100">
    <property type="match status" value="1"/>
</dbReference>
<proteinExistence type="predicted"/>
<dbReference type="Proteomes" id="UP000799640">
    <property type="component" value="Unassembled WGS sequence"/>
</dbReference>
<dbReference type="InterPro" id="IPR007138">
    <property type="entry name" value="ABM_dom"/>
</dbReference>
<dbReference type="EMBL" id="ML996687">
    <property type="protein sequence ID" value="KAF2405000.1"/>
    <property type="molecule type" value="Genomic_DNA"/>
</dbReference>
<name>A0A6G1I9P1_9PEZI</name>
<keyword evidence="3" id="KW-1185">Reference proteome</keyword>